<keyword evidence="1" id="KW-0472">Membrane</keyword>
<dbReference type="Pfam" id="PF14248">
    <property type="entry name" value="DUF4345"/>
    <property type="match status" value="1"/>
</dbReference>
<dbReference type="EMBL" id="RAVZ01000005">
    <property type="protein sequence ID" value="RKG93689.1"/>
    <property type="molecule type" value="Genomic_DNA"/>
</dbReference>
<evidence type="ECO:0000313" key="2">
    <source>
        <dbReference type="EMBL" id="RKG93689.1"/>
    </source>
</evidence>
<reference evidence="3" key="1">
    <citation type="submission" date="2018-09" db="EMBL/GenBank/DDBJ databases">
        <authorList>
            <person name="Livingstone P.G."/>
            <person name="Whitworth D.E."/>
        </authorList>
    </citation>
    <scope>NUCLEOTIDE SEQUENCE [LARGE SCALE GENOMIC DNA]</scope>
    <source>
        <strain evidence="3">CA054A</strain>
    </source>
</reference>
<organism evidence="2 3">
    <name type="scientific">Corallococcus terminator</name>
    <dbReference type="NCBI Taxonomy" id="2316733"/>
    <lineage>
        <taxon>Bacteria</taxon>
        <taxon>Pseudomonadati</taxon>
        <taxon>Myxococcota</taxon>
        <taxon>Myxococcia</taxon>
        <taxon>Myxococcales</taxon>
        <taxon>Cystobacterineae</taxon>
        <taxon>Myxococcaceae</taxon>
        <taxon>Corallococcus</taxon>
    </lineage>
</organism>
<sequence>MGTFVAARHRQEAMGMQGPGARREAARITGPWRWIDALAFQGYAWFLILVGGVLGLLVPRWGPLAFEVYARGVFDAGMPDQTLASALNQYRYMKSMEFGFGVFCVCFRDLIYTDRRFNRFYLGILFLGTAERALSVLLDGMPRPFYVAAIFIELSVGLIVFISTRRTLRAGLPPVG</sequence>
<keyword evidence="1" id="KW-0812">Transmembrane</keyword>
<protein>
    <submittedName>
        <fullName evidence="2">DUF4345 domain-containing protein</fullName>
    </submittedName>
</protein>
<dbReference type="AlphaFoldDB" id="A0A3A8JDB4"/>
<proteinExistence type="predicted"/>
<keyword evidence="3" id="KW-1185">Reference proteome</keyword>
<evidence type="ECO:0000313" key="3">
    <source>
        <dbReference type="Proteomes" id="UP000268094"/>
    </source>
</evidence>
<evidence type="ECO:0000256" key="1">
    <source>
        <dbReference type="SAM" id="Phobius"/>
    </source>
</evidence>
<dbReference type="Proteomes" id="UP000268094">
    <property type="component" value="Unassembled WGS sequence"/>
</dbReference>
<feature type="transmembrane region" description="Helical" evidence="1">
    <location>
        <begin position="144"/>
        <end position="162"/>
    </location>
</feature>
<name>A0A3A8JDB4_9BACT</name>
<keyword evidence="1" id="KW-1133">Transmembrane helix</keyword>
<accession>A0A3A8JDB4</accession>
<gene>
    <name evidence="2" type="ORF">D7V88_01750</name>
</gene>
<feature type="transmembrane region" description="Helical" evidence="1">
    <location>
        <begin position="42"/>
        <end position="61"/>
    </location>
</feature>
<dbReference type="InterPro" id="IPR025597">
    <property type="entry name" value="DUF4345"/>
</dbReference>
<comment type="caution">
    <text evidence="2">The sequence shown here is derived from an EMBL/GenBank/DDBJ whole genome shotgun (WGS) entry which is preliminary data.</text>
</comment>